<dbReference type="PANTHER" id="PTHR12526">
    <property type="entry name" value="GLYCOSYLTRANSFERASE"/>
    <property type="match status" value="1"/>
</dbReference>
<dbReference type="Gene3D" id="3.40.50.2000">
    <property type="entry name" value="Glycogen Phosphorylase B"/>
    <property type="match status" value="2"/>
</dbReference>
<dbReference type="RefSeq" id="WP_155107204.1">
    <property type="nucleotide sequence ID" value="NZ_WMJZ01000004.1"/>
</dbReference>
<keyword evidence="4" id="KW-1185">Reference proteome</keyword>
<evidence type="ECO:0000259" key="2">
    <source>
        <dbReference type="Pfam" id="PF13439"/>
    </source>
</evidence>
<keyword evidence="3" id="KW-0328">Glycosyltransferase</keyword>
<feature type="domain" description="Glycosyltransferase subfamily 4-like N-terminal" evidence="2">
    <location>
        <begin position="13"/>
        <end position="166"/>
    </location>
</feature>
<evidence type="ECO:0000259" key="1">
    <source>
        <dbReference type="Pfam" id="PF00534"/>
    </source>
</evidence>
<dbReference type="Pfam" id="PF00534">
    <property type="entry name" value="Glycos_transf_1"/>
    <property type="match status" value="1"/>
</dbReference>
<dbReference type="EC" id="2.4.1.44" evidence="3"/>
<reference evidence="3 4" key="1">
    <citation type="submission" date="2019-11" db="EMBL/GenBank/DDBJ databases">
        <title>Escherichia alba sp. nov. isolated from the gut of plastic-eating superworms Zophobas atratus.</title>
        <authorList>
            <person name="Yang Y."/>
        </authorList>
    </citation>
    <scope>NUCLEOTIDE SEQUENCE [LARGE SCALE GENOMIC DNA]</scope>
    <source>
        <strain evidence="4">BIT-B35</strain>
    </source>
</reference>
<evidence type="ECO:0000313" key="3">
    <source>
        <dbReference type="EMBL" id="MTH45533.1"/>
    </source>
</evidence>
<dbReference type="EMBL" id="WMJZ01000004">
    <property type="protein sequence ID" value="MTH45533.1"/>
    <property type="molecule type" value="Genomic_DNA"/>
</dbReference>
<dbReference type="CDD" id="cd03811">
    <property type="entry name" value="GT4_GT28_WabH-like"/>
    <property type="match status" value="1"/>
</dbReference>
<dbReference type="OrthoDB" id="9777346at2"/>
<dbReference type="InterPro" id="IPR028098">
    <property type="entry name" value="Glyco_trans_4-like_N"/>
</dbReference>
<dbReference type="AlphaFoldDB" id="A0A6L6ILD2"/>
<feature type="domain" description="Glycosyl transferase family 1" evidence="1">
    <location>
        <begin position="176"/>
        <end position="325"/>
    </location>
</feature>
<dbReference type="InterPro" id="IPR001296">
    <property type="entry name" value="Glyco_trans_1"/>
</dbReference>
<sequence length="359" mass="40389">MKIAFIGEALSGFGGMETVIGDVIDKLRADPRQIQCEMFFFCRNDSMDKAWLRDIRYTCSFSNIKLTPLRRARHVHAFSKWLKQNGPDIIICIDVISCWYAHKARQKSGVNSVIFAWPHFSLEHKKHAECVTWADYHLAISSGIARQMAARGVDEQRISLVYNPVAVKSTIIPAPAPGEPAVFLYVGRMKFEGQKRIKDLLDGVSRLKGEWRLHVIGDGSDFEKCRHYGQTLGIARNITWHGWQAAPWQVVENDIRNVSALLLTSSFEGFGMAILEAMSYGIPCVSSDCVSGPRDMIQPGVNGELYPPGDVGRFAARLNAISAGELTFDHRQIPKTITKFYDDNYFQNLQAAIFSKIEK</sequence>
<dbReference type="NCBIfam" id="NF007396">
    <property type="entry name" value="PRK09922.1"/>
    <property type="match status" value="1"/>
</dbReference>
<dbReference type="SUPFAM" id="SSF53756">
    <property type="entry name" value="UDP-Glycosyltransferase/glycogen phosphorylase"/>
    <property type="match status" value="1"/>
</dbReference>
<protein>
    <submittedName>
        <fullName evidence="3">Lipopolysaccharide 1,6-galactosyltransferase</fullName>
        <ecNumber evidence="3">2.4.1.44</ecNumber>
    </submittedName>
</protein>
<comment type="caution">
    <text evidence="3">The sequence shown here is derived from an EMBL/GenBank/DDBJ whole genome shotgun (WGS) entry which is preliminary data.</text>
</comment>
<organism evidence="3 4">
    <name type="scientific">Intestinirhabdus alba</name>
    <dbReference type="NCBI Taxonomy" id="2899544"/>
    <lineage>
        <taxon>Bacteria</taxon>
        <taxon>Pseudomonadati</taxon>
        <taxon>Pseudomonadota</taxon>
        <taxon>Gammaproteobacteria</taxon>
        <taxon>Enterobacterales</taxon>
        <taxon>Enterobacteriaceae</taxon>
        <taxon>Intestinirhabdus</taxon>
    </lineage>
</organism>
<dbReference type="Proteomes" id="UP000477739">
    <property type="component" value="Unassembled WGS sequence"/>
</dbReference>
<evidence type="ECO:0000313" key="4">
    <source>
        <dbReference type="Proteomes" id="UP000477739"/>
    </source>
</evidence>
<dbReference type="PANTHER" id="PTHR12526:SF630">
    <property type="entry name" value="GLYCOSYLTRANSFERASE"/>
    <property type="match status" value="1"/>
</dbReference>
<gene>
    <name evidence="3" type="primary">waaB</name>
    <name evidence="3" type="synonym">rfaB</name>
    <name evidence="3" type="ORF">GJV78_04490</name>
</gene>
<dbReference type="Pfam" id="PF13439">
    <property type="entry name" value="Glyco_transf_4"/>
    <property type="match status" value="1"/>
</dbReference>
<accession>A0A6L6ILD2</accession>
<keyword evidence="3" id="KW-0808">Transferase</keyword>
<proteinExistence type="predicted"/>
<dbReference type="GO" id="GO:0008918">
    <property type="term" value="F:lipopolysaccharide 3-alpha-galactosyltransferase activity"/>
    <property type="evidence" value="ECO:0007669"/>
    <property type="project" value="UniProtKB-EC"/>
</dbReference>
<name>A0A6L6ILD2_9ENTR</name>